<dbReference type="PROSITE" id="PS50188">
    <property type="entry name" value="B302_SPRY"/>
    <property type="match status" value="1"/>
</dbReference>
<comment type="caution">
    <text evidence="3">The sequence shown here is derived from an EMBL/GenBank/DDBJ whole genome shotgun (WGS) entry which is preliminary data.</text>
</comment>
<organism evidence="3 4">
    <name type="scientific">Heterodera schachtii</name>
    <name type="common">Sugarbeet cyst nematode worm</name>
    <name type="synonym">Tylenchus schachtii</name>
    <dbReference type="NCBI Taxonomy" id="97005"/>
    <lineage>
        <taxon>Eukaryota</taxon>
        <taxon>Metazoa</taxon>
        <taxon>Ecdysozoa</taxon>
        <taxon>Nematoda</taxon>
        <taxon>Chromadorea</taxon>
        <taxon>Rhabditida</taxon>
        <taxon>Tylenchina</taxon>
        <taxon>Tylenchomorpha</taxon>
        <taxon>Tylenchoidea</taxon>
        <taxon>Heteroderidae</taxon>
        <taxon>Heteroderinae</taxon>
        <taxon>Heterodera</taxon>
    </lineage>
</organism>
<protein>
    <recommendedName>
        <fullName evidence="2">B30.2/SPRY domain-containing protein</fullName>
    </recommendedName>
</protein>
<evidence type="ECO:0000313" key="4">
    <source>
        <dbReference type="Proteomes" id="UP001620645"/>
    </source>
</evidence>
<gene>
    <name evidence="3" type="ORF">niasHS_010446</name>
</gene>
<feature type="compositionally biased region" description="Basic and acidic residues" evidence="1">
    <location>
        <begin position="1"/>
        <end position="11"/>
    </location>
</feature>
<feature type="compositionally biased region" description="Polar residues" evidence="1">
    <location>
        <begin position="12"/>
        <end position="22"/>
    </location>
</feature>
<feature type="region of interest" description="Disordered" evidence="1">
    <location>
        <begin position="1"/>
        <end position="82"/>
    </location>
</feature>
<reference evidence="3 4" key="1">
    <citation type="submission" date="2024-10" db="EMBL/GenBank/DDBJ databases">
        <authorList>
            <person name="Kim D."/>
        </authorList>
    </citation>
    <scope>NUCLEOTIDE SEQUENCE [LARGE SCALE GENOMIC DNA]</scope>
    <source>
        <strain evidence="3">Taebaek</strain>
    </source>
</reference>
<feature type="compositionally biased region" description="Polar residues" evidence="1">
    <location>
        <begin position="56"/>
        <end position="77"/>
    </location>
</feature>
<feature type="domain" description="B30.2/SPRY" evidence="2">
    <location>
        <begin position="163"/>
        <end position="355"/>
    </location>
</feature>
<dbReference type="InterPro" id="IPR044736">
    <property type="entry name" value="Gid1/RanBPM/SPLA_SPRY"/>
</dbReference>
<dbReference type="AlphaFoldDB" id="A0ABD2J1Y8"/>
<evidence type="ECO:0000256" key="1">
    <source>
        <dbReference type="SAM" id="MobiDB-lite"/>
    </source>
</evidence>
<dbReference type="Proteomes" id="UP001620645">
    <property type="component" value="Unassembled WGS sequence"/>
</dbReference>
<dbReference type="InterPro" id="IPR013320">
    <property type="entry name" value="ConA-like_dom_sf"/>
</dbReference>
<feature type="compositionally biased region" description="Basic and acidic residues" evidence="1">
    <location>
        <begin position="23"/>
        <end position="33"/>
    </location>
</feature>
<dbReference type="Gene3D" id="2.60.120.920">
    <property type="match status" value="1"/>
</dbReference>
<dbReference type="Pfam" id="PF00622">
    <property type="entry name" value="SPRY"/>
    <property type="match status" value="1"/>
</dbReference>
<sequence length="377" mass="42403">MLRSRQERTTKGTESATSGANDQKTDESRRHSDNSLSSHKLNTREGKKLSDAELGGQTSAQGSRRTSSQSQMPSNKSPHIGEKAKDEIAELENQKLKNELKEMKQKLAKLEMYQNVQQRNIEEIMGQLAERERKLYAKIDEESQSKEAKLNQIVEKIETNQKILQRIIDQITEAQNGGLTIGNQWDANARENDLIIEKNELIVQHDGQMHGFVSVCAKKPIPKNGIFYFEVNDLNGFTSFAAVGLAPKELPLGERAVYFDGTNTDQQNNSYEYSLHSFASSSFPIFKNLPSLEPGDVIGCGVNLNTRNIIYTKNGKRINTPRLFVAPSADVDLFPCVTLLWTGSRIEANFGPNFKYNIGNEQQMKNRNSGFLGLWRS</sequence>
<dbReference type="InterPro" id="IPR003877">
    <property type="entry name" value="SPRY_dom"/>
</dbReference>
<evidence type="ECO:0000313" key="3">
    <source>
        <dbReference type="EMBL" id="KAL3085377.1"/>
    </source>
</evidence>
<dbReference type="InterPro" id="IPR043136">
    <property type="entry name" value="B30.2/SPRY_sf"/>
</dbReference>
<name>A0ABD2J1Y8_HETSC</name>
<dbReference type="CDD" id="cd12885">
    <property type="entry name" value="SPRY_RanBP_like"/>
    <property type="match status" value="1"/>
</dbReference>
<dbReference type="SMART" id="SM00449">
    <property type="entry name" value="SPRY"/>
    <property type="match status" value="1"/>
</dbReference>
<accession>A0ABD2J1Y8</accession>
<dbReference type="InterPro" id="IPR001870">
    <property type="entry name" value="B30.2/SPRY"/>
</dbReference>
<keyword evidence="4" id="KW-1185">Reference proteome</keyword>
<dbReference type="EMBL" id="JBICCN010000232">
    <property type="protein sequence ID" value="KAL3085377.1"/>
    <property type="molecule type" value="Genomic_DNA"/>
</dbReference>
<feature type="compositionally biased region" description="Basic and acidic residues" evidence="1">
    <location>
        <begin position="42"/>
        <end position="51"/>
    </location>
</feature>
<evidence type="ECO:0000259" key="2">
    <source>
        <dbReference type="PROSITE" id="PS50188"/>
    </source>
</evidence>
<proteinExistence type="predicted"/>
<dbReference type="SUPFAM" id="SSF49899">
    <property type="entry name" value="Concanavalin A-like lectins/glucanases"/>
    <property type="match status" value="1"/>
</dbReference>